<evidence type="ECO:0000256" key="2">
    <source>
        <dbReference type="SAM" id="SignalP"/>
    </source>
</evidence>
<feature type="chain" id="PRO_5012055072" evidence="2">
    <location>
        <begin position="24"/>
        <end position="800"/>
    </location>
</feature>
<dbReference type="InterPro" id="IPR011040">
    <property type="entry name" value="Sialidase"/>
</dbReference>
<dbReference type="Pfam" id="PF22925">
    <property type="entry name" value="TS_C"/>
    <property type="match status" value="1"/>
</dbReference>
<protein>
    <submittedName>
        <fullName evidence="5">Trans-sialidase</fullName>
    </submittedName>
</protein>
<dbReference type="AlphaFoldDB" id="A0A1X0P3M9"/>
<accession>A0A1X0P3M9</accession>
<proteinExistence type="predicted"/>
<dbReference type="Proteomes" id="UP000192257">
    <property type="component" value="Unassembled WGS sequence"/>
</dbReference>
<dbReference type="PROSITE" id="PS51257">
    <property type="entry name" value="PROKAR_LIPOPROTEIN"/>
    <property type="match status" value="1"/>
</dbReference>
<dbReference type="PRINTS" id="PR01803">
    <property type="entry name" value="TCSIALIDASE"/>
</dbReference>
<dbReference type="OrthoDB" id="248615at2759"/>
<feature type="region of interest" description="Disordered" evidence="1">
    <location>
        <begin position="686"/>
        <end position="769"/>
    </location>
</feature>
<dbReference type="CDD" id="cd15482">
    <property type="entry name" value="Sialidase_non-viral"/>
    <property type="match status" value="1"/>
</dbReference>
<dbReference type="EMBL" id="NBCO01000006">
    <property type="protein sequence ID" value="ORC91159.1"/>
    <property type="molecule type" value="Genomic_DNA"/>
</dbReference>
<evidence type="ECO:0000256" key="1">
    <source>
        <dbReference type="SAM" id="MobiDB-lite"/>
    </source>
</evidence>
<reference evidence="5 6" key="1">
    <citation type="submission" date="2017-03" db="EMBL/GenBank/DDBJ databases">
        <title>An alternative strategy for trypanosome survival in the mammalian bloodstream revealed through genome and transcriptome analysis of the ubiquitous bovine parasite Trypanosoma (Megatrypanum) theileri.</title>
        <authorList>
            <person name="Kelly S."/>
            <person name="Ivens A."/>
            <person name="Mott A."/>
            <person name="O'Neill E."/>
            <person name="Emms D."/>
            <person name="Macleod O."/>
            <person name="Voorheis P."/>
            <person name="Matthews J."/>
            <person name="Matthews K."/>
            <person name="Carrington M."/>
        </authorList>
    </citation>
    <scope>NUCLEOTIDE SEQUENCE [LARGE SCALE GENOMIC DNA]</scope>
    <source>
        <strain evidence="5">Edinburgh</strain>
    </source>
</reference>
<dbReference type="InterPro" id="IPR055239">
    <property type="entry name" value="TS_C"/>
</dbReference>
<dbReference type="Gene3D" id="2.60.120.200">
    <property type="match status" value="1"/>
</dbReference>
<organism evidence="5 6">
    <name type="scientific">Trypanosoma theileri</name>
    <dbReference type="NCBI Taxonomy" id="67003"/>
    <lineage>
        <taxon>Eukaryota</taxon>
        <taxon>Discoba</taxon>
        <taxon>Euglenozoa</taxon>
        <taxon>Kinetoplastea</taxon>
        <taxon>Metakinetoplastina</taxon>
        <taxon>Trypanosomatida</taxon>
        <taxon>Trypanosomatidae</taxon>
        <taxon>Trypanosoma</taxon>
    </lineage>
</organism>
<dbReference type="VEuPathDB" id="TriTrypDB:TM35_000061640"/>
<evidence type="ECO:0000313" key="6">
    <source>
        <dbReference type="Proteomes" id="UP000192257"/>
    </source>
</evidence>
<feature type="compositionally biased region" description="Polar residues" evidence="1">
    <location>
        <begin position="686"/>
        <end position="710"/>
    </location>
</feature>
<keyword evidence="6" id="KW-1185">Reference proteome</keyword>
<dbReference type="SUPFAM" id="SSF49899">
    <property type="entry name" value="Concanavalin A-like lectins/glucanases"/>
    <property type="match status" value="1"/>
</dbReference>
<sequence>MTRPLFVLLFLFLLGCISGYAQGSRFKESTTRTIGNDKELFQAKNSANEVKVKVDVGHEKLSPLSSFTGSKVTSPRSFQGSYLWLGNGKLVAIDTAATAMYQKSANKSEFIDFLTQESSDNGKKWGETHKKRFGIYSFPYAQELEKHKMYDNHRSVFVLVESNNLQSQYRSQSQGTEINTKNSTLRTVRMYTGNDKNGKYSLSYFASNIAFPFTKGKEMVVRFLADEITPILRMTNYGFVFPVQFITAKDKIISTVMVDNFEDDNWNVGSLTEEGTYNPAVLEWKNGNLMKIAHHTSGHYRVYESTDLGKTWTESTSTLSRVWSTSTVATNIPITERGSQNNFITATIDGKRVILFLQSVGSEHRKKLYLWVTDNTRIYHVGMIVENKKVKRSTLLFKDNKLYCLYETVEGTGKHKVFFLDLTTSMEEIKRVLNKWTELDQTLSESRCCADNSGISSRQCKYPVPTIGLVGYLSGNIDEGKWNDEYLGVSASVSGTPEKNPNGLTLKGIGAGAKWPVNTDGLAKQYYFTNYAFTLAATVTIHEVPKKESSPFLGVRLNKSKKRILFGLSFNKDNTWSTINRDEASGPTGKWEVNKAYSVILTLKDGKAIVYINGIRLSAPYYAEMEGEEEVSHFYFGSENWGGDNIHVTIKNVMLYNRVLLRREINALVKNNMSIVVADGEKEISEQASMTDSSQSPVIHSPSRPQSTSSREYRFNERQGNSQTADSLRRQGGRRRSPETLETEDASENNMQEDPSKTILPNIHDNNTHPQNTIDGTVRVYGYGLPILLLGLWALATSLL</sequence>
<feature type="signal peptide" evidence="2">
    <location>
        <begin position="1"/>
        <end position="23"/>
    </location>
</feature>
<dbReference type="InterPro" id="IPR013320">
    <property type="entry name" value="ConA-like_dom_sf"/>
</dbReference>
<feature type="domain" description="Trans-sialidase C-terminal" evidence="4">
    <location>
        <begin position="465"/>
        <end position="660"/>
    </location>
</feature>
<evidence type="ECO:0000259" key="3">
    <source>
        <dbReference type="Pfam" id="PF13859"/>
    </source>
</evidence>
<dbReference type="InterPro" id="IPR008377">
    <property type="entry name" value="Sialidase_trypan"/>
</dbReference>
<dbReference type="Pfam" id="PF13859">
    <property type="entry name" value="BNR_3"/>
    <property type="match status" value="1"/>
</dbReference>
<dbReference type="Gene3D" id="2.120.10.10">
    <property type="match status" value="1"/>
</dbReference>
<feature type="domain" description="Sialidase" evidence="3">
    <location>
        <begin position="95"/>
        <end position="407"/>
    </location>
</feature>
<gene>
    <name evidence="5" type="ORF">TM35_000061640</name>
</gene>
<evidence type="ECO:0000313" key="5">
    <source>
        <dbReference type="EMBL" id="ORC91159.1"/>
    </source>
</evidence>
<dbReference type="InterPro" id="IPR036278">
    <property type="entry name" value="Sialidase_sf"/>
</dbReference>
<keyword evidence="2" id="KW-0732">Signal</keyword>
<dbReference type="GeneID" id="39982981"/>
<comment type="caution">
    <text evidence="5">The sequence shown here is derived from an EMBL/GenBank/DDBJ whole genome shotgun (WGS) entry which is preliminary data.</text>
</comment>
<dbReference type="GO" id="GO:0004308">
    <property type="term" value="F:exo-alpha-sialidase activity"/>
    <property type="evidence" value="ECO:0007669"/>
    <property type="project" value="InterPro"/>
</dbReference>
<evidence type="ECO:0000259" key="4">
    <source>
        <dbReference type="Pfam" id="PF22925"/>
    </source>
</evidence>
<dbReference type="SUPFAM" id="SSF50939">
    <property type="entry name" value="Sialidases"/>
    <property type="match status" value="1"/>
</dbReference>
<dbReference type="RefSeq" id="XP_028885225.1">
    <property type="nucleotide sequence ID" value="XM_029023201.1"/>
</dbReference>
<name>A0A1X0P3M9_9TRYP</name>